<dbReference type="Proteomes" id="UP000033841">
    <property type="component" value="Unassembled WGS sequence"/>
</dbReference>
<dbReference type="AlphaFoldDB" id="A0A0G0PMY2"/>
<proteinExistence type="predicted"/>
<reference evidence="2 3" key="1">
    <citation type="journal article" date="2015" name="Nature">
        <title>rRNA introns, odd ribosomes, and small enigmatic genomes across a large radiation of phyla.</title>
        <authorList>
            <person name="Brown C.T."/>
            <person name="Hug L.A."/>
            <person name="Thomas B.C."/>
            <person name="Sharon I."/>
            <person name="Castelle C.J."/>
            <person name="Singh A."/>
            <person name="Wilkins M.J."/>
            <person name="Williams K.H."/>
            <person name="Banfield J.F."/>
        </authorList>
    </citation>
    <scope>NUCLEOTIDE SEQUENCE [LARGE SCALE GENOMIC DNA]</scope>
</reference>
<evidence type="ECO:0000256" key="1">
    <source>
        <dbReference type="SAM" id="MobiDB-lite"/>
    </source>
</evidence>
<evidence type="ECO:0000313" key="2">
    <source>
        <dbReference type="EMBL" id="KKQ90631.1"/>
    </source>
</evidence>
<gene>
    <name evidence="2" type="ORF">UT14_C0033G0021</name>
</gene>
<accession>A0A0G0PMY2</accession>
<feature type="region of interest" description="Disordered" evidence="1">
    <location>
        <begin position="1"/>
        <end position="28"/>
    </location>
</feature>
<protein>
    <submittedName>
        <fullName evidence="2">Uncharacterized protein</fullName>
    </submittedName>
</protein>
<sequence>MESGGGVSDKEIEIGIPTTATRSADTGGAGGIERIANIFETGVVCGLVGSTNVDSRIRGSADAGNIEIAIDIKFGGGGGGTDTDVAVGINTHSFGVGC</sequence>
<organism evidence="2 3">
    <name type="scientific">Candidatus Shapirobacteria bacterium GW2011_GWE1_38_92</name>
    <dbReference type="NCBI Taxonomy" id="1618489"/>
    <lineage>
        <taxon>Bacteria</taxon>
        <taxon>Candidatus Shapironibacteriota</taxon>
    </lineage>
</organism>
<dbReference type="EMBL" id="LBVR01000033">
    <property type="protein sequence ID" value="KKQ90631.1"/>
    <property type="molecule type" value="Genomic_DNA"/>
</dbReference>
<comment type="caution">
    <text evidence="2">The sequence shown here is derived from an EMBL/GenBank/DDBJ whole genome shotgun (WGS) entry which is preliminary data.</text>
</comment>
<name>A0A0G0PMY2_9BACT</name>
<evidence type="ECO:0000313" key="3">
    <source>
        <dbReference type="Proteomes" id="UP000033841"/>
    </source>
</evidence>